<proteinExistence type="predicted"/>
<dbReference type="EMBL" id="CAUYUE010000016">
    <property type="protein sequence ID" value="CAK0787229.1"/>
    <property type="molecule type" value="Genomic_DNA"/>
</dbReference>
<reference evidence="1 2" key="1">
    <citation type="submission" date="2023-10" db="EMBL/GenBank/DDBJ databases">
        <authorList>
            <person name="Maclean D."/>
            <person name="Macfadyen A."/>
        </authorList>
    </citation>
    <scope>NUCLEOTIDE SEQUENCE [LARGE SCALE GENOMIC DNA]</scope>
</reference>
<evidence type="ECO:0000313" key="2">
    <source>
        <dbReference type="Proteomes" id="UP001314263"/>
    </source>
</evidence>
<keyword evidence="2" id="KW-1185">Reference proteome</keyword>
<name>A0AAV1IIT0_9CHLO</name>
<evidence type="ECO:0008006" key="3">
    <source>
        <dbReference type="Google" id="ProtNLM"/>
    </source>
</evidence>
<gene>
    <name evidence="1" type="ORF">CVIRNUC_010445</name>
</gene>
<evidence type="ECO:0000313" key="1">
    <source>
        <dbReference type="EMBL" id="CAK0787229.1"/>
    </source>
</evidence>
<comment type="caution">
    <text evidence="1">The sequence shown here is derived from an EMBL/GenBank/DDBJ whole genome shotgun (WGS) entry which is preliminary data.</text>
</comment>
<organism evidence="1 2">
    <name type="scientific">Coccomyxa viridis</name>
    <dbReference type="NCBI Taxonomy" id="1274662"/>
    <lineage>
        <taxon>Eukaryota</taxon>
        <taxon>Viridiplantae</taxon>
        <taxon>Chlorophyta</taxon>
        <taxon>core chlorophytes</taxon>
        <taxon>Trebouxiophyceae</taxon>
        <taxon>Trebouxiophyceae incertae sedis</taxon>
        <taxon>Coccomyxaceae</taxon>
        <taxon>Coccomyxa</taxon>
    </lineage>
</organism>
<accession>A0AAV1IIT0</accession>
<dbReference type="AlphaFoldDB" id="A0AAV1IIT0"/>
<dbReference type="Proteomes" id="UP001314263">
    <property type="component" value="Unassembled WGS sequence"/>
</dbReference>
<protein>
    <recommendedName>
        <fullName evidence="3">Secreted protein</fullName>
    </recommendedName>
</protein>
<sequence length="104" mass="11202">MRTLLAMQAGCSCILYVCGSARDSDGGALQSTSTGMTAATWPHDAPICPVQWFVLGDATIVAPMPALLMWYFSQISSHRSRPVIMSGTPDCRKGLLAPCARWHC</sequence>